<dbReference type="SUPFAM" id="SSF117281">
    <property type="entry name" value="Kelch motif"/>
    <property type="match status" value="1"/>
</dbReference>
<name>A0ABZ2M641_9BACT</name>
<feature type="region of interest" description="Disordered" evidence="3">
    <location>
        <begin position="370"/>
        <end position="394"/>
    </location>
</feature>
<protein>
    <submittedName>
        <fullName evidence="5">Uncharacterized protein</fullName>
    </submittedName>
</protein>
<evidence type="ECO:0000256" key="3">
    <source>
        <dbReference type="SAM" id="MobiDB-lite"/>
    </source>
</evidence>
<keyword evidence="2" id="KW-0677">Repeat</keyword>
<dbReference type="PANTHER" id="PTHR24412:SF489">
    <property type="entry name" value="RING FINGER DOMAIN AND KELCH REPEAT-CONTAINING PROTEIN DDB_G0271372"/>
    <property type="match status" value="1"/>
</dbReference>
<evidence type="ECO:0000313" key="6">
    <source>
        <dbReference type="Proteomes" id="UP001370348"/>
    </source>
</evidence>
<feature type="signal peptide" evidence="4">
    <location>
        <begin position="1"/>
        <end position="25"/>
    </location>
</feature>
<proteinExistence type="predicted"/>
<dbReference type="EMBL" id="CP089984">
    <property type="protein sequence ID" value="WXB17250.1"/>
    <property type="molecule type" value="Genomic_DNA"/>
</dbReference>
<dbReference type="PANTHER" id="PTHR24412">
    <property type="entry name" value="KELCH PROTEIN"/>
    <property type="match status" value="1"/>
</dbReference>
<keyword evidence="6" id="KW-1185">Reference proteome</keyword>
<dbReference type="Gene3D" id="2.120.10.80">
    <property type="entry name" value="Kelch-type beta propeller"/>
    <property type="match status" value="1"/>
</dbReference>
<organism evidence="5 6">
    <name type="scientific">Pendulispora albinea</name>
    <dbReference type="NCBI Taxonomy" id="2741071"/>
    <lineage>
        <taxon>Bacteria</taxon>
        <taxon>Pseudomonadati</taxon>
        <taxon>Myxococcota</taxon>
        <taxon>Myxococcia</taxon>
        <taxon>Myxococcales</taxon>
        <taxon>Sorangiineae</taxon>
        <taxon>Pendulisporaceae</taxon>
        <taxon>Pendulispora</taxon>
    </lineage>
</organism>
<keyword evidence="1" id="KW-0880">Kelch repeat</keyword>
<dbReference type="InterPro" id="IPR015915">
    <property type="entry name" value="Kelch-typ_b-propeller"/>
</dbReference>
<evidence type="ECO:0000313" key="5">
    <source>
        <dbReference type="EMBL" id="WXB17250.1"/>
    </source>
</evidence>
<reference evidence="5 6" key="1">
    <citation type="submission" date="2021-12" db="EMBL/GenBank/DDBJ databases">
        <title>Discovery of the Pendulisporaceae a myxobacterial family with distinct sporulation behavior and unique specialized metabolism.</title>
        <authorList>
            <person name="Garcia R."/>
            <person name="Popoff A."/>
            <person name="Bader C.D."/>
            <person name="Loehr J."/>
            <person name="Walesch S."/>
            <person name="Walt C."/>
            <person name="Boldt J."/>
            <person name="Bunk B."/>
            <person name="Haeckl F.J.F.P.J."/>
            <person name="Gunesch A.P."/>
            <person name="Birkelbach J."/>
            <person name="Nuebel U."/>
            <person name="Pietschmann T."/>
            <person name="Bach T."/>
            <person name="Mueller R."/>
        </authorList>
    </citation>
    <scope>NUCLEOTIDE SEQUENCE [LARGE SCALE GENOMIC DNA]</scope>
    <source>
        <strain evidence="5 6">MSr11954</strain>
    </source>
</reference>
<keyword evidence="4" id="KW-0732">Signal</keyword>
<gene>
    <name evidence="5" type="ORF">LZC94_08200</name>
</gene>
<feature type="chain" id="PRO_5047392988" evidence="4">
    <location>
        <begin position="26"/>
        <end position="394"/>
    </location>
</feature>
<dbReference type="RefSeq" id="WP_394826880.1">
    <property type="nucleotide sequence ID" value="NZ_CP089984.1"/>
</dbReference>
<sequence>MAHTKALRFKLPLGLSALASAIGLAAFTAHCSLTASPGDYTSGLRAPPEVPAGQARRVVVIAGERDRLDPGELTTIATSDVWVANLDGYGSITGWTAAPSAPFTGYARQAVVQGGNVYVIAKPQVVGEIDNKPRLQQRGVAWIAATDQGLGPAWTGTAVDIPTYRDQGLVLLPGGLLTLGGTNLFVADASFVSSYYPDVGFMPFDESAKTFGKRATVQKLPKGRSGIVPVVYKKFLYAVGGVSDDALSGSPSVEVATIGNGLEPFAATTAMQDPATQKPRNVKDFTACAGEGTLYVIGGESIGTSDAVMTARIDENNGQLSNWQGTATLPGGRADAGCFIARGRLYVLGGRGKTGRLAEVLSAKILPDGTLEPWDSKPHEPLPAPRSQIAVATY</sequence>
<dbReference type="Proteomes" id="UP001370348">
    <property type="component" value="Chromosome"/>
</dbReference>
<accession>A0ABZ2M641</accession>
<evidence type="ECO:0000256" key="1">
    <source>
        <dbReference type="ARBA" id="ARBA00022441"/>
    </source>
</evidence>
<evidence type="ECO:0000256" key="2">
    <source>
        <dbReference type="ARBA" id="ARBA00022737"/>
    </source>
</evidence>
<evidence type="ECO:0000256" key="4">
    <source>
        <dbReference type="SAM" id="SignalP"/>
    </source>
</evidence>